<organism evidence="1 2">
    <name type="scientific">Reichenbachiella agariperforans</name>
    <dbReference type="NCBI Taxonomy" id="156994"/>
    <lineage>
        <taxon>Bacteria</taxon>
        <taxon>Pseudomonadati</taxon>
        <taxon>Bacteroidota</taxon>
        <taxon>Cytophagia</taxon>
        <taxon>Cytophagales</taxon>
        <taxon>Reichenbachiellaceae</taxon>
        <taxon>Reichenbachiella</taxon>
    </lineage>
</organism>
<proteinExistence type="predicted"/>
<protein>
    <submittedName>
        <fullName evidence="1">Uncharacterized protein</fullName>
    </submittedName>
</protein>
<dbReference type="Proteomes" id="UP000184474">
    <property type="component" value="Unassembled WGS sequence"/>
</dbReference>
<evidence type="ECO:0000313" key="1">
    <source>
        <dbReference type="EMBL" id="SHJ70329.1"/>
    </source>
</evidence>
<gene>
    <name evidence="1" type="ORF">SAMN04488028_101954</name>
</gene>
<accession>A0A1M6LGM4</accession>
<dbReference type="AlphaFoldDB" id="A0A1M6LGM4"/>
<reference evidence="2" key="1">
    <citation type="submission" date="2016-11" db="EMBL/GenBank/DDBJ databases">
        <authorList>
            <person name="Varghese N."/>
            <person name="Submissions S."/>
        </authorList>
    </citation>
    <scope>NUCLEOTIDE SEQUENCE [LARGE SCALE GENOMIC DNA]</scope>
    <source>
        <strain evidence="2">DSM 26134</strain>
    </source>
</reference>
<name>A0A1M6LGM4_REIAG</name>
<evidence type="ECO:0000313" key="2">
    <source>
        <dbReference type="Proteomes" id="UP000184474"/>
    </source>
</evidence>
<dbReference type="EMBL" id="FRAA01000001">
    <property type="protein sequence ID" value="SHJ70329.1"/>
    <property type="molecule type" value="Genomic_DNA"/>
</dbReference>
<sequence length="427" mass="50664">MKEHSIDYLIDSIYNSKTKEYFHEVIQSYYANSYRSSIVMLYSVVICDLIYKLEELRDVYNDESAKKILIEIEKLQKTNPKSSEWENKIVELISERTKLLEVSDVENINQVQKHRHLSAHPVLNQTSLLYKPNKETVKAHIKNMLEGILTKPSIMSTKIFNELTIDLATNKNRFLNDTELARFLNAKYLKNLRQETISDIFKKMWKLVFKLDNEECNENRAVNYKCLNILFEINETEIIKLLKDEETYFNGIIDGECLKLAIRFCFYHPSIYKALSVINQDQINYEIKSSINLLFISWFAYDSFQNFIDHLIPSIEKGERFYVEQEYFELLKSLLNDYDMRNELLDICIITFIKSGSFDSADRNYYNRIDPYLKEFSSDQLIKLIEGINGNSQINSRNQAKYTNKKIKEVCDKMLPKDFNYSEYYHF</sequence>
<dbReference type="RefSeq" id="WP_073119815.1">
    <property type="nucleotide sequence ID" value="NZ_FRAA01000001.1"/>
</dbReference>
<keyword evidence="2" id="KW-1185">Reference proteome</keyword>